<feature type="transmembrane region" description="Helical" evidence="2">
    <location>
        <begin position="126"/>
        <end position="150"/>
    </location>
</feature>
<feature type="transmembrane region" description="Helical" evidence="2">
    <location>
        <begin position="170"/>
        <end position="196"/>
    </location>
</feature>
<feature type="compositionally biased region" description="Polar residues" evidence="1">
    <location>
        <begin position="14"/>
        <end position="26"/>
    </location>
</feature>
<evidence type="ECO:0000313" key="3">
    <source>
        <dbReference type="EMBL" id="SFD93859.1"/>
    </source>
</evidence>
<name>A0A1I1WFU2_9ACTN</name>
<keyword evidence="4" id="KW-1185">Reference proteome</keyword>
<evidence type="ECO:0000256" key="2">
    <source>
        <dbReference type="SAM" id="Phobius"/>
    </source>
</evidence>
<evidence type="ECO:0000313" key="4">
    <source>
        <dbReference type="Proteomes" id="UP000198716"/>
    </source>
</evidence>
<reference evidence="4" key="1">
    <citation type="submission" date="2016-10" db="EMBL/GenBank/DDBJ databases">
        <authorList>
            <person name="Varghese N."/>
            <person name="Submissions S."/>
        </authorList>
    </citation>
    <scope>NUCLEOTIDE SEQUENCE [LARGE SCALE GENOMIC DNA]</scope>
    <source>
        <strain evidence="4">DSM 45004</strain>
    </source>
</reference>
<keyword evidence="2" id="KW-0812">Transmembrane</keyword>
<dbReference type="AlphaFoldDB" id="A0A1I1WFU2"/>
<evidence type="ECO:0000256" key="1">
    <source>
        <dbReference type="SAM" id="MobiDB-lite"/>
    </source>
</evidence>
<feature type="compositionally biased region" description="Low complexity" evidence="1">
    <location>
        <begin position="66"/>
        <end position="102"/>
    </location>
</feature>
<keyword evidence="2" id="KW-0472">Membrane</keyword>
<protein>
    <submittedName>
        <fullName evidence="3">Uncharacterized protein</fullName>
    </submittedName>
</protein>
<gene>
    <name evidence="3" type="ORF">SAMN04487819_105221</name>
</gene>
<feature type="region of interest" description="Disordered" evidence="1">
    <location>
        <begin position="1"/>
        <end position="115"/>
    </location>
</feature>
<feature type="compositionally biased region" description="Polar residues" evidence="1">
    <location>
        <begin position="48"/>
        <end position="59"/>
    </location>
</feature>
<dbReference type="EMBL" id="FOMZ01000005">
    <property type="protein sequence ID" value="SFD93859.1"/>
    <property type="molecule type" value="Genomic_DNA"/>
</dbReference>
<dbReference type="Proteomes" id="UP000198716">
    <property type="component" value="Unassembled WGS sequence"/>
</dbReference>
<feature type="transmembrane region" description="Helical" evidence="2">
    <location>
        <begin position="250"/>
        <end position="273"/>
    </location>
</feature>
<proteinExistence type="predicted"/>
<keyword evidence="2" id="KW-1133">Transmembrane helix</keyword>
<sequence>MDISTAGFYGFGVTSPQNPWEQDPANQGQYPQQPGYQPDPQSGGFQQPDPQSGGFQQSGYGPAPHPQQEYPQQGYPQQGYPGQGYPQQGYPAGPAQGGYPNPYAAPPVSAQEIEGPPRPKTIDISFWIAIVTPVLYLMLSVVSMVLQWNYMNRMLEEISDSSRAMSDDMLRFAMMFGVVFGLIISVVLTGLWIFFAFKLRAGRNWARITLTVFAGVWILNALSGMVTAAIPQTVQLPEGSYTLEIPTAQLVTGYTQSILTLLAMIAFIVLVYLKQSNGFFRATARR</sequence>
<feature type="transmembrane region" description="Helical" evidence="2">
    <location>
        <begin position="208"/>
        <end position="230"/>
    </location>
</feature>
<organism evidence="3 4">
    <name type="scientific">Actinopolyspora alba</name>
    <dbReference type="NCBI Taxonomy" id="673379"/>
    <lineage>
        <taxon>Bacteria</taxon>
        <taxon>Bacillati</taxon>
        <taxon>Actinomycetota</taxon>
        <taxon>Actinomycetes</taxon>
        <taxon>Actinopolysporales</taxon>
        <taxon>Actinopolysporaceae</taxon>
        <taxon>Actinopolyspora</taxon>
        <taxon>Actinopolyspora alba group</taxon>
    </lineage>
</organism>
<feature type="compositionally biased region" description="Low complexity" evidence="1">
    <location>
        <begin position="27"/>
        <end position="44"/>
    </location>
</feature>
<accession>A0A1I1WFU2</accession>